<evidence type="ECO:0000256" key="1">
    <source>
        <dbReference type="SAM" id="Coils"/>
    </source>
</evidence>
<dbReference type="OMA" id="KSEYQYS"/>
<dbReference type="EMBL" id="CAJJDP010000114">
    <property type="protein sequence ID" value="CAD8197549.1"/>
    <property type="molecule type" value="Genomic_DNA"/>
</dbReference>
<dbReference type="AlphaFoldDB" id="A0A8S1X922"/>
<name>A0A8S1X922_PAROT</name>
<proteinExistence type="predicted"/>
<protein>
    <submittedName>
        <fullName evidence="3">Uncharacterized protein</fullName>
    </submittedName>
</protein>
<dbReference type="Proteomes" id="UP000683925">
    <property type="component" value="Unassembled WGS sequence"/>
</dbReference>
<sequence>MEDRALRTNQIINRQQDYQTTKLGSLGDNQYLKKENWRQSDQINKNEFGSYERQKQNLDSKIHQQSFKQVCNRQVEKELNSYNSKLKESYYYEQARPQTAVYQSKDDKYDQIHFKTEDRQRIEQQIAHSSDKYLSKQNGLPYGNRTPIDPKANLIANTPQDRVIKNTFKSEYQYSSMKRDNKLPEYQRIYPETTTDKIALREQIYRTDQKQTQEQSSFQDIERRLQQRREQVEKIAGQQEGRLNYYSKSQEYSQRQQELEGSQLKMKQFQEQLRNEVQTRLKEQSNQQYNINENKRQFERDFENKQKNKEILELDQFKYTQLDEKFKQNERKNIYNQDCGVNIRKSNEQTSTKTNDSKYQQISDYGKYHFSQKQEFDLNHDKSKFVDRSIYQNKSLNEDACDLRYQGSLSNESYDRLLYKDKLYSHSKKQQYHAKRESDQSQEIQRKLNLYDKLQQFDQDNKKKYQDGQIYQALKQETKNYDLKQSLEPKNSGQQYGIQKHNQIQEKVEFKRSQFQPEVHQVKVELEKKYGYLKSEQAPQKSEFDKKRVFENRLKPEPIQTKNAGGREYLGQKYYQREQYRYGQRHSYHEESSSADGLGLEKGNKRNNNRAIDDILQGTALSKYIEREKNQNKMVDRVGNSKINYQKSPLNDKEQYLNQDRLNKLKRQLGNDRYAINEFQRRQPSDQNLQKYYSAGGGLISQQFGNYDRKERRI</sequence>
<feature type="coiled-coil region" evidence="1">
    <location>
        <begin position="252"/>
        <end position="315"/>
    </location>
</feature>
<keyword evidence="4" id="KW-1185">Reference proteome</keyword>
<reference evidence="3" key="1">
    <citation type="submission" date="2021-01" db="EMBL/GenBank/DDBJ databases">
        <authorList>
            <consortium name="Genoscope - CEA"/>
            <person name="William W."/>
        </authorList>
    </citation>
    <scope>NUCLEOTIDE SEQUENCE</scope>
</reference>
<comment type="caution">
    <text evidence="3">The sequence shown here is derived from an EMBL/GenBank/DDBJ whole genome shotgun (WGS) entry which is preliminary data.</text>
</comment>
<evidence type="ECO:0000313" key="3">
    <source>
        <dbReference type="EMBL" id="CAD8197549.1"/>
    </source>
</evidence>
<dbReference type="OrthoDB" id="295743at2759"/>
<feature type="region of interest" description="Disordered" evidence="2">
    <location>
        <begin position="584"/>
        <end position="606"/>
    </location>
</feature>
<accession>A0A8S1X922</accession>
<gene>
    <name evidence="3" type="ORF">POCTA_138.1.T1140167</name>
</gene>
<organism evidence="3 4">
    <name type="scientific">Paramecium octaurelia</name>
    <dbReference type="NCBI Taxonomy" id="43137"/>
    <lineage>
        <taxon>Eukaryota</taxon>
        <taxon>Sar</taxon>
        <taxon>Alveolata</taxon>
        <taxon>Ciliophora</taxon>
        <taxon>Intramacronucleata</taxon>
        <taxon>Oligohymenophorea</taxon>
        <taxon>Peniculida</taxon>
        <taxon>Parameciidae</taxon>
        <taxon>Paramecium</taxon>
    </lineage>
</organism>
<evidence type="ECO:0000256" key="2">
    <source>
        <dbReference type="SAM" id="MobiDB-lite"/>
    </source>
</evidence>
<keyword evidence="1" id="KW-0175">Coiled coil</keyword>
<evidence type="ECO:0000313" key="4">
    <source>
        <dbReference type="Proteomes" id="UP000683925"/>
    </source>
</evidence>